<feature type="compositionally biased region" description="Basic and acidic residues" evidence="6">
    <location>
        <begin position="284"/>
        <end position="323"/>
    </location>
</feature>
<organism evidence="8 9">
    <name type="scientific">Eleusine coracana subsp. coracana</name>
    <dbReference type="NCBI Taxonomy" id="191504"/>
    <lineage>
        <taxon>Eukaryota</taxon>
        <taxon>Viridiplantae</taxon>
        <taxon>Streptophyta</taxon>
        <taxon>Embryophyta</taxon>
        <taxon>Tracheophyta</taxon>
        <taxon>Spermatophyta</taxon>
        <taxon>Magnoliopsida</taxon>
        <taxon>Liliopsida</taxon>
        <taxon>Poales</taxon>
        <taxon>Poaceae</taxon>
        <taxon>PACMAD clade</taxon>
        <taxon>Chloridoideae</taxon>
        <taxon>Cynodonteae</taxon>
        <taxon>Eleusininae</taxon>
        <taxon>Eleusine</taxon>
    </lineage>
</organism>
<evidence type="ECO:0000256" key="1">
    <source>
        <dbReference type="ARBA" id="ARBA00005690"/>
    </source>
</evidence>
<keyword evidence="3" id="KW-0863">Zinc-finger</keyword>
<gene>
    <name evidence="8" type="primary">ga20487</name>
    <name evidence="8" type="ORF">PR202_ga20487</name>
</gene>
<dbReference type="Gene3D" id="2.40.50.140">
    <property type="entry name" value="Nucleic acid-binding proteins"/>
    <property type="match status" value="1"/>
</dbReference>
<reference evidence="8" key="2">
    <citation type="submission" date="2021-12" db="EMBL/GenBank/DDBJ databases">
        <title>Resequencing data analysis of finger millet.</title>
        <authorList>
            <person name="Hatakeyama M."/>
            <person name="Aluri S."/>
            <person name="Balachadran M.T."/>
            <person name="Sivarajan S.R."/>
            <person name="Poveda L."/>
            <person name="Shimizu-Inatsugi R."/>
            <person name="Schlapbach R."/>
            <person name="Sreeman S.M."/>
            <person name="Shimizu K.K."/>
        </authorList>
    </citation>
    <scope>NUCLEOTIDE SEQUENCE</scope>
</reference>
<dbReference type="GO" id="GO:0003677">
    <property type="term" value="F:DNA binding"/>
    <property type="evidence" value="ECO:0007669"/>
    <property type="project" value="UniProtKB-KW"/>
</dbReference>
<dbReference type="SUPFAM" id="SSF50249">
    <property type="entry name" value="Nucleic acid-binding proteins"/>
    <property type="match status" value="1"/>
</dbReference>
<keyword evidence="5" id="KW-0238">DNA-binding</keyword>
<feature type="region of interest" description="Disordered" evidence="6">
    <location>
        <begin position="238"/>
        <end position="335"/>
    </location>
</feature>
<evidence type="ECO:0000313" key="8">
    <source>
        <dbReference type="EMBL" id="GJN03081.1"/>
    </source>
</evidence>
<evidence type="ECO:0000256" key="4">
    <source>
        <dbReference type="ARBA" id="ARBA00022833"/>
    </source>
</evidence>
<evidence type="ECO:0000256" key="5">
    <source>
        <dbReference type="ARBA" id="ARBA00023125"/>
    </source>
</evidence>
<reference evidence="8" key="1">
    <citation type="journal article" date="2018" name="DNA Res.">
        <title>Multiple hybrid de novo genome assembly of finger millet, an orphan allotetraploid crop.</title>
        <authorList>
            <person name="Hatakeyama M."/>
            <person name="Aluri S."/>
            <person name="Balachadran M.T."/>
            <person name="Sivarajan S.R."/>
            <person name="Patrignani A."/>
            <person name="Gruter S."/>
            <person name="Poveda L."/>
            <person name="Shimizu-Inatsugi R."/>
            <person name="Baeten J."/>
            <person name="Francoijs K.J."/>
            <person name="Nataraja K.N."/>
            <person name="Reddy Y.A.N."/>
            <person name="Phadnis S."/>
            <person name="Ravikumar R.L."/>
            <person name="Schlapbach R."/>
            <person name="Sreeman S.M."/>
            <person name="Shimizu K.K."/>
        </authorList>
    </citation>
    <scope>NUCLEOTIDE SEQUENCE</scope>
</reference>
<evidence type="ECO:0000256" key="6">
    <source>
        <dbReference type="SAM" id="MobiDB-lite"/>
    </source>
</evidence>
<dbReference type="PANTHER" id="PTHR47165">
    <property type="entry name" value="OS03G0429900 PROTEIN"/>
    <property type="match status" value="1"/>
</dbReference>
<evidence type="ECO:0000256" key="3">
    <source>
        <dbReference type="ARBA" id="ARBA00022771"/>
    </source>
</evidence>
<dbReference type="InterPro" id="IPR047192">
    <property type="entry name" value="Euk_RPA1_DBD_C"/>
</dbReference>
<evidence type="ECO:0000259" key="7">
    <source>
        <dbReference type="Pfam" id="PF08646"/>
    </source>
</evidence>
<dbReference type="GO" id="GO:0008270">
    <property type="term" value="F:zinc ion binding"/>
    <property type="evidence" value="ECO:0007669"/>
    <property type="project" value="UniProtKB-KW"/>
</dbReference>
<comment type="caution">
    <text evidence="8">The sequence shown here is derived from an EMBL/GenBank/DDBJ whole genome shotgun (WGS) entry which is preliminary data.</text>
</comment>
<evidence type="ECO:0000256" key="2">
    <source>
        <dbReference type="ARBA" id="ARBA00022723"/>
    </source>
</evidence>
<keyword evidence="9" id="KW-1185">Reference proteome</keyword>
<dbReference type="InterPro" id="IPR012340">
    <property type="entry name" value="NA-bd_OB-fold"/>
</dbReference>
<feature type="compositionally biased region" description="Polar residues" evidence="6">
    <location>
        <begin position="255"/>
        <end position="270"/>
    </location>
</feature>
<sequence>MFNFVDFPELDRKARSGNLLVGICYRPANSFVHPVVQSSGLNGPSVRRSVEIHDLNLQGRGSEVLLLSGDGDAGEGAVEEANSNRKTVAELLSLNPHDANWYKGCSIYKKGLKPTLHGFECANCNETEPIVIPSYKLNVVIEDTTGRAKIFLFGSVAEQILRHTPAELVEESSSNQILLPAPLRGLLGRRYVFQVVISEQTFRTGQLCFQARKVFAPPTSAASQSGTAAHEVEVAANPDCRINTPPPEAQVVGVSKSSTAKGKEVSSSAADETGTVLGKRSRSARKELFSAKKEKASYQRRPQRDRSRRERERRDGGRRDSHAAEGTTVDGRRAELRQSGAVEIASKLQSSELRQSGAAIAVNELRAMLKASGVLSMERDAVLIL</sequence>
<protein>
    <recommendedName>
        <fullName evidence="7">Replication factor A C-terminal domain-containing protein</fullName>
    </recommendedName>
</protein>
<comment type="similarity">
    <text evidence="1">Belongs to the replication factor A protein 1 family.</text>
</comment>
<evidence type="ECO:0000313" key="9">
    <source>
        <dbReference type="Proteomes" id="UP001054889"/>
    </source>
</evidence>
<accession>A0AAV5CYG2</accession>
<dbReference type="Proteomes" id="UP001054889">
    <property type="component" value="Unassembled WGS sequence"/>
</dbReference>
<feature type="domain" description="Replication factor A C-terminal" evidence="7">
    <location>
        <begin position="97"/>
        <end position="203"/>
    </location>
</feature>
<keyword evidence="2" id="KW-0479">Metal-binding</keyword>
<name>A0AAV5CYG2_ELECO</name>
<dbReference type="PANTHER" id="PTHR47165:SF4">
    <property type="entry name" value="OS03G0429900 PROTEIN"/>
    <property type="match status" value="1"/>
</dbReference>
<dbReference type="AlphaFoldDB" id="A0AAV5CYG2"/>
<dbReference type="CDD" id="cd04476">
    <property type="entry name" value="RPA1_DBD_C"/>
    <property type="match status" value="1"/>
</dbReference>
<keyword evidence="4" id="KW-0862">Zinc</keyword>
<dbReference type="InterPro" id="IPR013955">
    <property type="entry name" value="Rep_factor-A_C"/>
</dbReference>
<dbReference type="Pfam" id="PF08646">
    <property type="entry name" value="Rep_fac-A_C"/>
    <property type="match status" value="1"/>
</dbReference>
<dbReference type="EMBL" id="BQKI01000009">
    <property type="protein sequence ID" value="GJN03081.1"/>
    <property type="molecule type" value="Genomic_DNA"/>
</dbReference>
<proteinExistence type="inferred from homology"/>